<dbReference type="eggNOG" id="ENOG5032QWT">
    <property type="taxonomic scope" value="Bacteria"/>
</dbReference>
<dbReference type="STRING" id="929713.NIASO_18540"/>
<accession>W0F0Q5</accession>
<dbReference type="SUPFAM" id="SSF109854">
    <property type="entry name" value="DinB/YfiT-like putative metalloenzymes"/>
    <property type="match status" value="1"/>
</dbReference>
<dbReference type="AlphaFoldDB" id="W0F0Q5"/>
<name>W0F0Q5_9BACT</name>
<evidence type="ECO:0000313" key="1">
    <source>
        <dbReference type="EMBL" id="AHF16630.1"/>
    </source>
</evidence>
<dbReference type="KEGG" id="nso:NIASO_18540"/>
<proteinExistence type="predicted"/>
<dbReference type="Proteomes" id="UP000003586">
    <property type="component" value="Chromosome"/>
</dbReference>
<dbReference type="EMBL" id="CP007035">
    <property type="protein sequence ID" value="AHF16630.1"/>
    <property type="molecule type" value="Genomic_DNA"/>
</dbReference>
<dbReference type="HOGENOM" id="CLU_107587_1_1_10"/>
<reference evidence="1 2" key="1">
    <citation type="submission" date="2013-12" db="EMBL/GenBank/DDBJ databases">
        <authorList>
            <consortium name="DOE Joint Genome Institute"/>
            <person name="Eisen J."/>
            <person name="Huntemann M."/>
            <person name="Han J."/>
            <person name="Chen A."/>
            <person name="Kyrpides N."/>
            <person name="Mavromatis K."/>
            <person name="Markowitz V."/>
            <person name="Palaniappan K."/>
            <person name="Ivanova N."/>
            <person name="Schaumberg A."/>
            <person name="Pati A."/>
            <person name="Liolios K."/>
            <person name="Nordberg H.P."/>
            <person name="Cantor M.N."/>
            <person name="Hua S.X."/>
            <person name="Woyke T."/>
        </authorList>
    </citation>
    <scope>NUCLEOTIDE SEQUENCE [LARGE SCALE GENOMIC DNA]</scope>
    <source>
        <strain evidence="2">DSM 19437</strain>
    </source>
</reference>
<dbReference type="InterPro" id="IPR034660">
    <property type="entry name" value="DinB/YfiT-like"/>
</dbReference>
<organism evidence="1 2">
    <name type="scientific">Niabella soli DSM 19437</name>
    <dbReference type="NCBI Taxonomy" id="929713"/>
    <lineage>
        <taxon>Bacteria</taxon>
        <taxon>Pseudomonadati</taxon>
        <taxon>Bacteroidota</taxon>
        <taxon>Chitinophagia</taxon>
        <taxon>Chitinophagales</taxon>
        <taxon>Chitinophagaceae</taxon>
        <taxon>Niabella</taxon>
    </lineage>
</organism>
<protein>
    <recommendedName>
        <fullName evidence="3">DUF1572 domain-containing protein</fullName>
    </recommendedName>
</protein>
<dbReference type="RefSeq" id="WP_008588030.1">
    <property type="nucleotide sequence ID" value="NZ_CP007035.1"/>
</dbReference>
<gene>
    <name evidence="1" type="ORF">NIASO_18540</name>
</gene>
<evidence type="ECO:0000313" key="2">
    <source>
        <dbReference type="Proteomes" id="UP000003586"/>
    </source>
</evidence>
<evidence type="ECO:0008006" key="3">
    <source>
        <dbReference type="Google" id="ProtNLM"/>
    </source>
</evidence>
<dbReference type="Gene3D" id="1.20.120.450">
    <property type="entry name" value="dinb family like domain"/>
    <property type="match status" value="1"/>
</dbReference>
<keyword evidence="2" id="KW-1185">Reference proteome</keyword>
<sequence>MVNLASALAQQFKEVHFTKDWVSTTSLKTQLENTNWQQATARLGAHNTIAALAFHINYYIAGIIKVLEGGELDIHDQNSFDAPAIRSAEDWEALKSRLWTDAKRFVALVAQMPADRMHLPFANKNYGSNYRNINAMIQHIYYHLGQIVLLNKLLQQPV</sequence>